<feature type="compositionally biased region" description="Polar residues" evidence="6">
    <location>
        <begin position="294"/>
        <end position="308"/>
    </location>
</feature>
<dbReference type="GO" id="GO:0003677">
    <property type="term" value="F:DNA binding"/>
    <property type="evidence" value="ECO:0007669"/>
    <property type="project" value="UniProtKB-KW"/>
</dbReference>
<keyword evidence="3" id="KW-0235">DNA replication</keyword>
<dbReference type="GeneID" id="14872422"/>
<dbReference type="PANTHER" id="PTHR13394">
    <property type="entry name" value="ORIGIN RECOGNITION COMPLEX SUBUNIT 6"/>
    <property type="match status" value="1"/>
</dbReference>
<feature type="compositionally biased region" description="Polar residues" evidence="6">
    <location>
        <begin position="383"/>
        <end position="395"/>
    </location>
</feature>
<dbReference type="KEGG" id="dfa:DFA_06967"/>
<evidence type="ECO:0000256" key="2">
    <source>
        <dbReference type="ARBA" id="ARBA00010840"/>
    </source>
</evidence>
<comment type="similarity">
    <text evidence="2">Belongs to the ORC6 family.</text>
</comment>
<feature type="compositionally biased region" description="Polar residues" evidence="6">
    <location>
        <begin position="249"/>
        <end position="274"/>
    </location>
</feature>
<dbReference type="OMA" id="VIINIHC"/>
<dbReference type="PANTHER" id="PTHR13394:SF0">
    <property type="entry name" value="ORIGIN RECOGNITION COMPLEX SUBUNIT 6"/>
    <property type="match status" value="1"/>
</dbReference>
<feature type="compositionally biased region" description="Low complexity" evidence="6">
    <location>
        <begin position="309"/>
        <end position="325"/>
    </location>
</feature>
<dbReference type="Pfam" id="PF21913">
    <property type="entry name" value="ORC6_2nd"/>
    <property type="match status" value="1"/>
</dbReference>
<feature type="region of interest" description="Disordered" evidence="6">
    <location>
        <begin position="369"/>
        <end position="395"/>
    </location>
</feature>
<feature type="domain" description="ORC6 second cyclin-like" evidence="8">
    <location>
        <begin position="116"/>
        <end position="204"/>
    </location>
</feature>
<proteinExistence type="inferred from homology"/>
<protein>
    <submittedName>
        <fullName evidence="9">Origin recognition complex subunit 6</fullName>
    </submittedName>
</protein>
<evidence type="ECO:0000256" key="6">
    <source>
        <dbReference type="SAM" id="MobiDB-lite"/>
    </source>
</evidence>
<reference evidence="10" key="1">
    <citation type="journal article" date="2011" name="Genome Res.">
        <title>Phylogeny-wide analysis of social amoeba genomes highlights ancient origins for complex intercellular communication.</title>
        <authorList>
            <person name="Heidel A.J."/>
            <person name="Lawal H.M."/>
            <person name="Felder M."/>
            <person name="Schilde C."/>
            <person name="Helps N.R."/>
            <person name="Tunggal B."/>
            <person name="Rivero F."/>
            <person name="John U."/>
            <person name="Schleicher M."/>
            <person name="Eichinger L."/>
            <person name="Platzer M."/>
            <person name="Noegel A.A."/>
            <person name="Schaap P."/>
            <person name="Gloeckner G."/>
        </authorList>
    </citation>
    <scope>NUCLEOTIDE SEQUENCE [LARGE SCALE GENOMIC DNA]</scope>
    <source>
        <strain evidence="10">SH3</strain>
    </source>
</reference>
<feature type="compositionally biased region" description="Low complexity" evidence="6">
    <location>
        <begin position="275"/>
        <end position="289"/>
    </location>
</feature>
<keyword evidence="5" id="KW-0539">Nucleus</keyword>
<dbReference type="Pfam" id="PF05460">
    <property type="entry name" value="ORC6"/>
    <property type="match status" value="1"/>
</dbReference>
<dbReference type="RefSeq" id="XP_004358210.1">
    <property type="nucleotide sequence ID" value="XM_004358153.1"/>
</dbReference>
<feature type="domain" description="ORC6 first cyclin-like" evidence="7">
    <location>
        <begin position="6"/>
        <end position="90"/>
    </location>
</feature>
<evidence type="ECO:0000256" key="3">
    <source>
        <dbReference type="ARBA" id="ARBA00022705"/>
    </source>
</evidence>
<name>F4PX61_CACFS</name>
<dbReference type="OrthoDB" id="5552484at2759"/>
<dbReference type="Gene3D" id="1.10.472.10">
    <property type="entry name" value="Cyclin-like"/>
    <property type="match status" value="1"/>
</dbReference>
<dbReference type="EMBL" id="GL883013">
    <property type="protein sequence ID" value="EGG19864.1"/>
    <property type="molecule type" value="Genomic_DNA"/>
</dbReference>
<dbReference type="CDD" id="cd11583">
    <property type="entry name" value="Orc6_mid"/>
    <property type="match status" value="1"/>
</dbReference>
<keyword evidence="4" id="KW-0238">DNA-binding</keyword>
<dbReference type="Proteomes" id="UP000007797">
    <property type="component" value="Unassembled WGS sequence"/>
</dbReference>
<accession>F4PX61</accession>
<feature type="region of interest" description="Disordered" evidence="6">
    <location>
        <begin position="246"/>
        <end position="329"/>
    </location>
</feature>
<dbReference type="AlphaFoldDB" id="F4PX61"/>
<evidence type="ECO:0000313" key="10">
    <source>
        <dbReference type="Proteomes" id="UP000007797"/>
    </source>
</evidence>
<evidence type="ECO:0000259" key="8">
    <source>
        <dbReference type="Pfam" id="PF21913"/>
    </source>
</evidence>
<dbReference type="GO" id="GO:0006270">
    <property type="term" value="P:DNA replication initiation"/>
    <property type="evidence" value="ECO:0007669"/>
    <property type="project" value="TreeGrafter"/>
</dbReference>
<evidence type="ECO:0000313" key="9">
    <source>
        <dbReference type="EMBL" id="EGG19864.1"/>
    </source>
</evidence>
<keyword evidence="10" id="KW-1185">Reference proteome</keyword>
<evidence type="ECO:0000256" key="5">
    <source>
        <dbReference type="ARBA" id="ARBA00023242"/>
    </source>
</evidence>
<comment type="subcellular location">
    <subcellularLocation>
        <location evidence="1">Nucleus</location>
    </subcellularLocation>
</comment>
<dbReference type="InterPro" id="IPR008721">
    <property type="entry name" value="ORC6_cyclin_first"/>
</dbReference>
<organism evidence="9 10">
    <name type="scientific">Cavenderia fasciculata</name>
    <name type="common">Slime mold</name>
    <name type="synonym">Dictyostelium fasciculatum</name>
    <dbReference type="NCBI Taxonomy" id="261658"/>
    <lineage>
        <taxon>Eukaryota</taxon>
        <taxon>Amoebozoa</taxon>
        <taxon>Evosea</taxon>
        <taxon>Eumycetozoa</taxon>
        <taxon>Dictyostelia</taxon>
        <taxon>Acytosteliales</taxon>
        <taxon>Cavenderiaceae</taxon>
        <taxon>Cavenderia</taxon>
    </lineage>
</organism>
<gene>
    <name evidence="9" type="primary">orcF</name>
    <name evidence="9" type="ORF">DFA_06967</name>
</gene>
<dbReference type="InterPro" id="IPR020529">
    <property type="entry name" value="ORC6_met/pln"/>
</dbReference>
<dbReference type="STRING" id="1054147.F4PX61"/>
<evidence type="ECO:0000256" key="4">
    <source>
        <dbReference type="ARBA" id="ARBA00023125"/>
    </source>
</evidence>
<evidence type="ECO:0000256" key="1">
    <source>
        <dbReference type="ARBA" id="ARBA00004123"/>
    </source>
</evidence>
<sequence>MQNQIDTIADNLHLGHQNKVISYAKELYRKSVLKIRNLGQGEVCRPAACLLLSLQSKTQLVNDDLVKALIDSTGSNETFFFGAVRSVQNALDIKYVDIEVIINIHCPSALVLMRHLSVTDIANEFKLPELIEQTENLLGLYRQKLLAGIEELQRQYVDFENAEYTSAAFYVMTQQNDITIDVPKLASFSKISQQQFQNIVNSITSTCYQGSEAPIKVPKTVKLSLNSGKKSPKRVGVGAGVGIGVGVSKSPTKVSPQSPTKVSPRSPTNKSITFNNNNNNNNDENNSINLPPFSISNQISPELTNNNEQQQQQQQQPIDQTTTTTHSNQDSFVIDIDNDKETTTTTSQSQQLPIINKDGKMSIEEEKKLIKRQKDQQYDEWKSSQLSKPKPTISTTATKQSTLDSFFTIKKS</sequence>
<dbReference type="GO" id="GO:0005664">
    <property type="term" value="C:nuclear origin of replication recognition complex"/>
    <property type="evidence" value="ECO:0007669"/>
    <property type="project" value="InterPro"/>
</dbReference>
<feature type="compositionally biased region" description="Basic and acidic residues" evidence="6">
    <location>
        <begin position="369"/>
        <end position="382"/>
    </location>
</feature>
<dbReference type="InterPro" id="IPR054113">
    <property type="entry name" value="ORC6_cyclin-like_2nd"/>
</dbReference>
<evidence type="ECO:0000259" key="7">
    <source>
        <dbReference type="Pfam" id="PF05460"/>
    </source>
</evidence>